<evidence type="ECO:0000313" key="4">
    <source>
        <dbReference type="EMBL" id="CAH1998339.1"/>
    </source>
</evidence>
<feature type="compositionally biased region" description="Basic and acidic residues" evidence="1">
    <location>
        <begin position="346"/>
        <end position="406"/>
    </location>
</feature>
<evidence type="ECO:0000256" key="3">
    <source>
        <dbReference type="SAM" id="SignalP"/>
    </source>
</evidence>
<keyword evidence="3" id="KW-0732">Signal</keyword>
<feature type="transmembrane region" description="Helical" evidence="2">
    <location>
        <begin position="180"/>
        <end position="197"/>
    </location>
</feature>
<feature type="compositionally biased region" description="Basic and acidic residues" evidence="1">
    <location>
        <begin position="417"/>
        <end position="434"/>
    </location>
</feature>
<dbReference type="EMBL" id="CAKOFQ010007325">
    <property type="protein sequence ID" value="CAH1998339.1"/>
    <property type="molecule type" value="Genomic_DNA"/>
</dbReference>
<gene>
    <name evidence="4" type="ORF">ACAOBT_LOCUS24317</name>
</gene>
<feature type="region of interest" description="Disordered" evidence="1">
    <location>
        <begin position="346"/>
        <end position="445"/>
    </location>
</feature>
<feature type="signal peptide" evidence="3">
    <location>
        <begin position="1"/>
        <end position="17"/>
    </location>
</feature>
<evidence type="ECO:0000256" key="1">
    <source>
        <dbReference type="SAM" id="MobiDB-lite"/>
    </source>
</evidence>
<reference evidence="4" key="1">
    <citation type="submission" date="2022-03" db="EMBL/GenBank/DDBJ databases">
        <authorList>
            <person name="Sayadi A."/>
        </authorList>
    </citation>
    <scope>NUCLEOTIDE SEQUENCE</scope>
</reference>
<keyword evidence="2" id="KW-0472">Membrane</keyword>
<dbReference type="OrthoDB" id="6763876at2759"/>
<keyword evidence="2" id="KW-0812">Transmembrane</keyword>
<dbReference type="Proteomes" id="UP001152888">
    <property type="component" value="Unassembled WGS sequence"/>
</dbReference>
<keyword evidence="2" id="KW-1133">Transmembrane helix</keyword>
<organism evidence="4 5">
    <name type="scientific">Acanthoscelides obtectus</name>
    <name type="common">Bean weevil</name>
    <name type="synonym">Bruchus obtectus</name>
    <dbReference type="NCBI Taxonomy" id="200917"/>
    <lineage>
        <taxon>Eukaryota</taxon>
        <taxon>Metazoa</taxon>
        <taxon>Ecdysozoa</taxon>
        <taxon>Arthropoda</taxon>
        <taxon>Hexapoda</taxon>
        <taxon>Insecta</taxon>
        <taxon>Pterygota</taxon>
        <taxon>Neoptera</taxon>
        <taxon>Endopterygota</taxon>
        <taxon>Coleoptera</taxon>
        <taxon>Polyphaga</taxon>
        <taxon>Cucujiformia</taxon>
        <taxon>Chrysomeloidea</taxon>
        <taxon>Chrysomelidae</taxon>
        <taxon>Bruchinae</taxon>
        <taxon>Bruchini</taxon>
        <taxon>Acanthoscelides</taxon>
    </lineage>
</organism>
<feature type="compositionally biased region" description="Polar residues" evidence="1">
    <location>
        <begin position="436"/>
        <end position="445"/>
    </location>
</feature>
<comment type="caution">
    <text evidence="4">The sequence shown here is derived from an EMBL/GenBank/DDBJ whole genome shotgun (WGS) entry which is preliminary data.</text>
</comment>
<keyword evidence="5" id="KW-1185">Reference proteome</keyword>
<protein>
    <recommendedName>
        <fullName evidence="6">Chloride channel CLIC-like protein 1</fullName>
    </recommendedName>
</protein>
<accession>A0A9P0PY67</accession>
<dbReference type="AlphaFoldDB" id="A0A9P0PY67"/>
<evidence type="ECO:0000313" key="5">
    <source>
        <dbReference type="Proteomes" id="UP001152888"/>
    </source>
</evidence>
<feature type="transmembrane region" description="Helical" evidence="2">
    <location>
        <begin position="145"/>
        <end position="168"/>
    </location>
</feature>
<evidence type="ECO:0008006" key="6">
    <source>
        <dbReference type="Google" id="ProtNLM"/>
    </source>
</evidence>
<feature type="chain" id="PRO_5040159037" description="Chloride channel CLIC-like protein 1" evidence="3">
    <location>
        <begin position="18"/>
        <end position="445"/>
    </location>
</feature>
<sequence>MRWAAIFLVLTSTEVFSKQWIDPHDMNTNAKEKLRETLGEKQVAHITVDQCNCSEQKLPDDTSLLYLKRMIALMVNSATLDEDSGVNKGKFNIHGSDYQFLKKFSERKYATQDDLQKLDGILSSMFTKSTSDEAFESLLSAKEKFLHLVLSHDTLVLVGVLVCLYVAVNMLRSQYTVREVICYFCLMILIIDYGFRYKTLREEAEEHNMGIKYTSKCDTSQMSWKQWLLGGNKNCEKKVVSPLEVLLLQVKHVIVIPGTACGTAFGGFANEMWTQLPFPWNMLIFPALLLFVILLIAVILTVTNNQSFCIKLMHLFHIEFGSRDKGDSRLAGRELNAFLEGMKSKAALEDSRQRQRPALENRPNHRSEKNQKKPWPKKIDGKVEEKYKQKSKENAVDQAKARESDQGNKSPNKKNKNKDGFYKQYLKGDGDVNKENIANSNDNSL</sequence>
<evidence type="ECO:0000256" key="2">
    <source>
        <dbReference type="SAM" id="Phobius"/>
    </source>
</evidence>
<feature type="transmembrane region" description="Helical" evidence="2">
    <location>
        <begin position="282"/>
        <end position="303"/>
    </location>
</feature>
<name>A0A9P0PY67_ACAOB</name>
<proteinExistence type="predicted"/>